<protein>
    <submittedName>
        <fullName evidence="1">Uncharacterized protein</fullName>
    </submittedName>
</protein>
<sequence>MVLIGIRGWTPSGSCLLPSCPSNRFQFVVAVSHIQDMSFCAQCWVCPLQLVVSEWTGLNPTIYLFK</sequence>
<reference evidence="1" key="1">
    <citation type="journal article" date="2009" name="PLoS Genet.">
        <title>Sequencing, mapping, and analysis of 27,455 maize full-length cDNAs.</title>
        <authorList>
            <person name="Soderlund C."/>
            <person name="Descour A."/>
            <person name="Kudrna D."/>
            <person name="Bomhoff M."/>
            <person name="Boyd L."/>
            <person name="Currie J."/>
            <person name="Angelova A."/>
            <person name="Collura K."/>
            <person name="Wissotski M."/>
            <person name="Ashley E."/>
            <person name="Morrow D."/>
            <person name="Fernandes J."/>
            <person name="Walbot V."/>
            <person name="Yu Y."/>
        </authorList>
    </citation>
    <scope>NUCLEOTIDE SEQUENCE</scope>
    <source>
        <strain evidence="1">B73</strain>
    </source>
</reference>
<dbReference type="AlphaFoldDB" id="C0HG00"/>
<name>C0HG00_MAIZE</name>
<proteinExistence type="evidence at transcript level"/>
<organism evidence="1">
    <name type="scientific">Zea mays</name>
    <name type="common">Maize</name>
    <dbReference type="NCBI Taxonomy" id="4577"/>
    <lineage>
        <taxon>Eukaryota</taxon>
        <taxon>Viridiplantae</taxon>
        <taxon>Streptophyta</taxon>
        <taxon>Embryophyta</taxon>
        <taxon>Tracheophyta</taxon>
        <taxon>Spermatophyta</taxon>
        <taxon>Magnoliopsida</taxon>
        <taxon>Liliopsida</taxon>
        <taxon>Poales</taxon>
        <taxon>Poaceae</taxon>
        <taxon>PACMAD clade</taxon>
        <taxon>Panicoideae</taxon>
        <taxon>Andropogonodae</taxon>
        <taxon>Andropogoneae</taxon>
        <taxon>Tripsacinae</taxon>
        <taxon>Zea</taxon>
    </lineage>
</organism>
<evidence type="ECO:0000313" key="1">
    <source>
        <dbReference type="EMBL" id="ACN25953.1"/>
    </source>
</evidence>
<accession>C0HG00</accession>
<dbReference type="EMBL" id="BT061256">
    <property type="protein sequence ID" value="ACN25953.1"/>
    <property type="molecule type" value="mRNA"/>
</dbReference>